<dbReference type="Proteomes" id="UP001165366">
    <property type="component" value="Unassembled WGS sequence"/>
</dbReference>
<evidence type="ECO:0000256" key="1">
    <source>
        <dbReference type="SAM" id="Phobius"/>
    </source>
</evidence>
<evidence type="ECO:0000313" key="3">
    <source>
        <dbReference type="Proteomes" id="UP001165366"/>
    </source>
</evidence>
<comment type="caution">
    <text evidence="2">The sequence shown here is derived from an EMBL/GenBank/DDBJ whole genome shotgun (WGS) entry which is preliminary data.</text>
</comment>
<organism evidence="2 3">
    <name type="scientific">Rhodohalobacter sulfatireducens</name>
    <dbReference type="NCBI Taxonomy" id="2911366"/>
    <lineage>
        <taxon>Bacteria</taxon>
        <taxon>Pseudomonadati</taxon>
        <taxon>Balneolota</taxon>
        <taxon>Balneolia</taxon>
        <taxon>Balneolales</taxon>
        <taxon>Balneolaceae</taxon>
        <taxon>Rhodohalobacter</taxon>
    </lineage>
</organism>
<sequence>MGLFKSASCTGNLNRFVAFFLAGIVITTFCNQLLSAQDRNRAINPRVLDVINRNQIELNVLQQDTSNLELLNNVDFRNLQLQPRQKTVLNLDRNISRVDSGTFTQVNPEILASFNTQEIFSFPELHVENRGAAEDASGNIVYQPVITSLSPLVYDHVENLFTSTLNFLLLSQDQSAGDISNPMQLELHSDNIESIDPSRLQIGHLNLPSTSVQISASSVRDSVQIRIVTEANAEGYETYLKVEPALDLFTERKRLQGLGIQEIPIQVNWKGSSSTDSQVVNISSSQGTVTPTSVELTYNQPAIVQLRSEGLGNATITATSSDAQSNTLQINFIFPWLFILFSLAGGFLGGTAKYFTLKDKPKTFLATTIGSLSIGLIGALAYFVLGINLLSIEFSSTFNEFAVFGISALIAFFGIRKLKSDVADPAPEN</sequence>
<reference evidence="2" key="1">
    <citation type="submission" date="2022-01" db="EMBL/GenBank/DDBJ databases">
        <authorList>
            <person name="Wang Y."/>
        </authorList>
    </citation>
    <scope>NUCLEOTIDE SEQUENCE</scope>
    <source>
        <strain evidence="2">WB101</strain>
    </source>
</reference>
<keyword evidence="1" id="KW-1133">Transmembrane helix</keyword>
<keyword evidence="1" id="KW-0812">Transmembrane</keyword>
<proteinExistence type="predicted"/>
<feature type="transmembrane region" description="Helical" evidence="1">
    <location>
        <begin position="364"/>
        <end position="385"/>
    </location>
</feature>
<protein>
    <submittedName>
        <fullName evidence="2">Uncharacterized protein</fullName>
    </submittedName>
</protein>
<keyword evidence="3" id="KW-1185">Reference proteome</keyword>
<feature type="transmembrane region" description="Helical" evidence="1">
    <location>
        <begin position="12"/>
        <end position="34"/>
    </location>
</feature>
<dbReference type="RefSeq" id="WP_237851996.1">
    <property type="nucleotide sequence ID" value="NZ_JAKLWS010000001.1"/>
</dbReference>
<dbReference type="EMBL" id="JAKLWS010000001">
    <property type="protein sequence ID" value="MCG2587150.1"/>
    <property type="molecule type" value="Genomic_DNA"/>
</dbReference>
<reference evidence="2" key="2">
    <citation type="submission" date="2024-05" db="EMBL/GenBank/DDBJ databases">
        <title>Rhodohalobacter halophilus gen. nov., sp. nov., a moderately halophilic member of the family Balneolaceae.</title>
        <authorList>
            <person name="Xia J."/>
        </authorList>
    </citation>
    <scope>NUCLEOTIDE SEQUENCE</scope>
    <source>
        <strain evidence="2">WB101</strain>
    </source>
</reference>
<gene>
    <name evidence="2" type="ORF">L6773_01135</name>
</gene>
<evidence type="ECO:0000313" key="2">
    <source>
        <dbReference type="EMBL" id="MCG2587150.1"/>
    </source>
</evidence>
<feature type="transmembrane region" description="Helical" evidence="1">
    <location>
        <begin position="333"/>
        <end position="352"/>
    </location>
</feature>
<feature type="transmembrane region" description="Helical" evidence="1">
    <location>
        <begin position="397"/>
        <end position="415"/>
    </location>
</feature>
<accession>A0ABS9K8G8</accession>
<keyword evidence="1" id="KW-0472">Membrane</keyword>
<name>A0ABS9K8G8_9BACT</name>